<proteinExistence type="inferred from homology"/>
<dbReference type="InterPro" id="IPR027291">
    <property type="entry name" value="Glyco_hydro_38_N_sf"/>
</dbReference>
<dbReference type="GO" id="GO:0030246">
    <property type="term" value="F:carbohydrate binding"/>
    <property type="evidence" value="ECO:0007669"/>
    <property type="project" value="InterPro"/>
</dbReference>
<dbReference type="InterPro" id="IPR011013">
    <property type="entry name" value="Gal_mutarotase_sf_dom"/>
</dbReference>
<keyword evidence="4 7" id="KW-0862">Zinc</keyword>
<dbReference type="InterPro" id="IPR011682">
    <property type="entry name" value="Glyco_hydro_38_C"/>
</dbReference>
<dbReference type="GO" id="GO:0006013">
    <property type="term" value="P:mannose metabolic process"/>
    <property type="evidence" value="ECO:0007669"/>
    <property type="project" value="InterPro"/>
</dbReference>
<evidence type="ECO:0000313" key="9">
    <source>
        <dbReference type="EMBL" id="DAZ99625.1"/>
    </source>
</evidence>
<evidence type="ECO:0000256" key="4">
    <source>
        <dbReference type="ARBA" id="ARBA00022833"/>
    </source>
</evidence>
<dbReference type="Gene3D" id="1.20.1270.50">
    <property type="entry name" value="Glycoside hydrolase family 38, central domain"/>
    <property type="match status" value="2"/>
</dbReference>
<dbReference type="FunFam" id="1.20.1270.50:FF:000002">
    <property type="entry name" value="Alpha-mannosidase"/>
    <property type="match status" value="1"/>
</dbReference>
<dbReference type="InterPro" id="IPR013780">
    <property type="entry name" value="Glyco_hydro_b"/>
</dbReference>
<keyword evidence="5" id="KW-1015">Disulfide bond</keyword>
<dbReference type="Gene3D" id="2.70.98.30">
    <property type="entry name" value="Golgi alpha-mannosidase II, domain 4"/>
    <property type="match status" value="1"/>
</dbReference>
<sequence>MPRQWKVLLRLRFTNNINKHTTCDDGDVVHLTSNASAILEGGEFEGKYWWLNAQKKADAFILECLKRRERVAGNHLLVTMGSDFAFQNADVWFSSIDKLIHHIRQRGSVVNVFYSTPQQYVDAKAEENLAYSVRNGDFFPYADSAHAYRTGYFSSRPASKRFVRLASSILQSTSRLAVLASITTPNPSLQRLREAVAVLQHHDAITGTARQHVAADYAKQLSEGIRSVELTTLQLGFQRLLQANCTFHFCSRSNESVCEFAREHPRGFRISVFNPLARSSNGRYLTIPVDRPGYQVTDLYTGKLVSSSVVPVPFGDPTKSGSSRHRLYFQVSVPALAIHSYAVQALDSVAQADQTKYTGFVLSNGLVALGFDPRCGKIESLTTYVGESEQVSISLSHGMQYYEATTHLDQPSGAYIFRPRSNHPKPIPEASNSAGNGCPTEFSFVKGVGVQELRQSWGSWAHLVYRLYDGAKHVEAEWVIDHIPLAADERGRDVISRFSSNISSSGIFYTDANGRAFQKRERNAQVNWKPVGEDAEPVASNYYPVTTALYIHDEDAHFAIVTDRSQGGTSLADGQLELMLHRRHLLDDYRGVNEALNEPPDQRFRKSGNSWRNSWLNLSLLCINFATQLAAKKPRWLLMELKQIYQTM</sequence>
<dbReference type="Gene3D" id="3.20.110.10">
    <property type="entry name" value="Glycoside hydrolase 38, N terminal domain"/>
    <property type="match status" value="1"/>
</dbReference>
<dbReference type="Pfam" id="PF07748">
    <property type="entry name" value="Glyco_hydro_38C"/>
    <property type="match status" value="1"/>
</dbReference>
<dbReference type="EMBL" id="DAKRPA010000080">
    <property type="protein sequence ID" value="DAZ99625.1"/>
    <property type="molecule type" value="Genomic_DNA"/>
</dbReference>
<evidence type="ECO:0000259" key="8">
    <source>
        <dbReference type="SMART" id="SM00872"/>
    </source>
</evidence>
<dbReference type="InterPro" id="IPR028995">
    <property type="entry name" value="Glyco_hydro_57/38_cen_sf"/>
</dbReference>
<dbReference type="FunFam" id="1.20.1270.50:FF:000003">
    <property type="entry name" value="Alpha-mannosidase"/>
    <property type="match status" value="1"/>
</dbReference>
<evidence type="ECO:0000256" key="3">
    <source>
        <dbReference type="ARBA" id="ARBA00022801"/>
    </source>
</evidence>
<dbReference type="GO" id="GO:0004559">
    <property type="term" value="F:alpha-mannosidase activity"/>
    <property type="evidence" value="ECO:0007669"/>
    <property type="project" value="InterPro"/>
</dbReference>
<keyword evidence="3 7" id="KW-0378">Hydrolase</keyword>
<evidence type="ECO:0000313" key="10">
    <source>
        <dbReference type="Proteomes" id="UP001146120"/>
    </source>
</evidence>
<feature type="domain" description="Glycoside hydrolase family 38 central" evidence="8">
    <location>
        <begin position="147"/>
        <end position="221"/>
    </location>
</feature>
<dbReference type="SUPFAM" id="SSF88713">
    <property type="entry name" value="Glycoside hydrolase/deacetylase"/>
    <property type="match status" value="1"/>
</dbReference>
<dbReference type="InterPro" id="IPR015341">
    <property type="entry name" value="Glyco_hydro_38_cen"/>
</dbReference>
<dbReference type="Gene3D" id="2.60.40.1180">
    <property type="entry name" value="Golgi alpha-mannosidase II"/>
    <property type="match status" value="1"/>
</dbReference>
<gene>
    <name evidence="9" type="ORF">N0F65_001453</name>
</gene>
<organism evidence="9 10">
    <name type="scientific">Lagenidium giganteum</name>
    <dbReference type="NCBI Taxonomy" id="4803"/>
    <lineage>
        <taxon>Eukaryota</taxon>
        <taxon>Sar</taxon>
        <taxon>Stramenopiles</taxon>
        <taxon>Oomycota</taxon>
        <taxon>Peronosporomycetes</taxon>
        <taxon>Pythiales</taxon>
        <taxon>Pythiaceae</taxon>
    </lineage>
</organism>
<evidence type="ECO:0000256" key="5">
    <source>
        <dbReference type="ARBA" id="ARBA00023157"/>
    </source>
</evidence>
<comment type="similarity">
    <text evidence="1 7">Belongs to the glycosyl hydrolase 38 family.</text>
</comment>
<dbReference type="InterPro" id="IPR000602">
    <property type="entry name" value="Glyco_hydro_38_N"/>
</dbReference>
<keyword evidence="2 7" id="KW-0479">Metal-binding</keyword>
<dbReference type="SUPFAM" id="SSF74650">
    <property type="entry name" value="Galactose mutarotase-like"/>
    <property type="match status" value="1"/>
</dbReference>
<reference evidence="9" key="1">
    <citation type="submission" date="2022-11" db="EMBL/GenBank/DDBJ databases">
        <authorList>
            <person name="Morgan W.R."/>
            <person name="Tartar A."/>
        </authorList>
    </citation>
    <scope>NUCLEOTIDE SEQUENCE</scope>
    <source>
        <strain evidence="9">ARSEF 373</strain>
    </source>
</reference>
<protein>
    <recommendedName>
        <fullName evidence="7">Alpha-mannosidase</fullName>
        <ecNumber evidence="7">3.2.1.-</ecNumber>
    </recommendedName>
</protein>
<dbReference type="AlphaFoldDB" id="A0AAV2YZX9"/>
<reference evidence="9" key="2">
    <citation type="journal article" date="2023" name="Microbiol Resour">
        <title>Decontamination and Annotation of the Draft Genome Sequence of the Oomycete Lagenidium giganteum ARSEF 373.</title>
        <authorList>
            <person name="Morgan W.R."/>
            <person name="Tartar A."/>
        </authorList>
    </citation>
    <scope>NUCLEOTIDE SEQUENCE</scope>
    <source>
        <strain evidence="9">ARSEF 373</strain>
    </source>
</reference>
<comment type="caution">
    <text evidence="9">The sequence shown here is derived from an EMBL/GenBank/DDBJ whole genome shotgun (WGS) entry which is preliminary data.</text>
</comment>
<dbReference type="Pfam" id="PF09261">
    <property type="entry name" value="Alpha-mann_mid"/>
    <property type="match status" value="1"/>
</dbReference>
<dbReference type="PANTHER" id="PTHR11607:SF3">
    <property type="entry name" value="LYSOSOMAL ALPHA-MANNOSIDASE"/>
    <property type="match status" value="1"/>
</dbReference>
<evidence type="ECO:0000256" key="1">
    <source>
        <dbReference type="ARBA" id="ARBA00009792"/>
    </source>
</evidence>
<comment type="cofactor">
    <cofactor evidence="7">
        <name>Zn(2+)</name>
        <dbReference type="ChEBI" id="CHEBI:29105"/>
    </cofactor>
    <text evidence="7">Binds 1 zinc ion per subunit.</text>
</comment>
<evidence type="ECO:0000256" key="6">
    <source>
        <dbReference type="ARBA" id="ARBA00023295"/>
    </source>
</evidence>
<keyword evidence="10" id="KW-1185">Reference proteome</keyword>
<dbReference type="PANTHER" id="PTHR11607">
    <property type="entry name" value="ALPHA-MANNOSIDASE"/>
    <property type="match status" value="1"/>
</dbReference>
<dbReference type="InterPro" id="IPR011330">
    <property type="entry name" value="Glyco_hydro/deAcase_b/a-brl"/>
</dbReference>
<dbReference type="GO" id="GO:0046872">
    <property type="term" value="F:metal ion binding"/>
    <property type="evidence" value="ECO:0007669"/>
    <property type="project" value="UniProtKB-KW"/>
</dbReference>
<accession>A0AAV2YZX9</accession>
<dbReference type="Proteomes" id="UP001146120">
    <property type="component" value="Unassembled WGS sequence"/>
</dbReference>
<dbReference type="InterPro" id="IPR037094">
    <property type="entry name" value="Glyco_hydro_38_cen_sf"/>
</dbReference>
<dbReference type="GO" id="GO:0005764">
    <property type="term" value="C:lysosome"/>
    <property type="evidence" value="ECO:0007669"/>
    <property type="project" value="TreeGrafter"/>
</dbReference>
<name>A0AAV2YZX9_9STRA</name>
<dbReference type="InterPro" id="IPR050843">
    <property type="entry name" value="Glycosyl_Hydrlase_38"/>
</dbReference>
<evidence type="ECO:0000256" key="2">
    <source>
        <dbReference type="ARBA" id="ARBA00022723"/>
    </source>
</evidence>
<dbReference type="Pfam" id="PF01074">
    <property type="entry name" value="Glyco_hydro_38N"/>
    <property type="match status" value="1"/>
</dbReference>
<keyword evidence="6 7" id="KW-0326">Glycosidase</keyword>
<dbReference type="SMART" id="SM00872">
    <property type="entry name" value="Alpha-mann_mid"/>
    <property type="match status" value="1"/>
</dbReference>
<dbReference type="EC" id="3.2.1.-" evidence="7"/>
<dbReference type="SUPFAM" id="SSF88688">
    <property type="entry name" value="Families 57/38 glycoside transferase middle domain"/>
    <property type="match status" value="1"/>
</dbReference>
<evidence type="ECO:0000256" key="7">
    <source>
        <dbReference type="RuleBase" id="RU361199"/>
    </source>
</evidence>